<evidence type="ECO:0000256" key="1">
    <source>
        <dbReference type="SAM" id="MobiDB-lite"/>
    </source>
</evidence>
<protein>
    <submittedName>
        <fullName evidence="2">Uncharacterized protein</fullName>
    </submittedName>
</protein>
<accession>A0AAN6PS27</accession>
<evidence type="ECO:0000313" key="3">
    <source>
        <dbReference type="Proteomes" id="UP001305647"/>
    </source>
</evidence>
<sequence>MSAVSTLGATVACVYVTLQQYKQNSLTAARPAAARHKATAVPAPKQQQQQQAGAASTKRFGPAAPPPSTAPAALGFGQGRAIEGSSRKEQVQQELQGRRRDAEESAETQTSVEDRIEDCIVVAMASVKGVTANSKVTSTKLGLQRLRQVGRDSYEAGTAAPRASGRFIDGLDALDPDVEDDHDRALAAAEAAAREDQEDAVAFGNQPAGGRRG</sequence>
<name>A0AAN6PS27_9PEZI</name>
<feature type="region of interest" description="Disordered" evidence="1">
    <location>
        <begin position="188"/>
        <end position="213"/>
    </location>
</feature>
<feature type="region of interest" description="Disordered" evidence="1">
    <location>
        <begin position="25"/>
        <end position="112"/>
    </location>
</feature>
<organism evidence="2 3">
    <name type="scientific">Parathielavia hyrcaniae</name>
    <dbReference type="NCBI Taxonomy" id="113614"/>
    <lineage>
        <taxon>Eukaryota</taxon>
        <taxon>Fungi</taxon>
        <taxon>Dikarya</taxon>
        <taxon>Ascomycota</taxon>
        <taxon>Pezizomycotina</taxon>
        <taxon>Sordariomycetes</taxon>
        <taxon>Sordariomycetidae</taxon>
        <taxon>Sordariales</taxon>
        <taxon>Chaetomiaceae</taxon>
        <taxon>Parathielavia</taxon>
    </lineage>
</organism>
<gene>
    <name evidence="2" type="ORF">N658DRAFT_562284</name>
</gene>
<evidence type="ECO:0000313" key="2">
    <source>
        <dbReference type="EMBL" id="KAK4096693.1"/>
    </source>
</evidence>
<dbReference type="EMBL" id="MU863701">
    <property type="protein sequence ID" value="KAK4096693.1"/>
    <property type="molecule type" value="Genomic_DNA"/>
</dbReference>
<keyword evidence="3" id="KW-1185">Reference proteome</keyword>
<dbReference type="Proteomes" id="UP001305647">
    <property type="component" value="Unassembled WGS sequence"/>
</dbReference>
<feature type="compositionally biased region" description="Basic and acidic residues" evidence="1">
    <location>
        <begin position="85"/>
        <end position="103"/>
    </location>
</feature>
<reference evidence="2" key="1">
    <citation type="journal article" date="2023" name="Mol. Phylogenet. Evol.">
        <title>Genome-scale phylogeny and comparative genomics of the fungal order Sordariales.</title>
        <authorList>
            <person name="Hensen N."/>
            <person name="Bonometti L."/>
            <person name="Westerberg I."/>
            <person name="Brannstrom I.O."/>
            <person name="Guillou S."/>
            <person name="Cros-Aarteil S."/>
            <person name="Calhoun S."/>
            <person name="Haridas S."/>
            <person name="Kuo A."/>
            <person name="Mondo S."/>
            <person name="Pangilinan J."/>
            <person name="Riley R."/>
            <person name="LaButti K."/>
            <person name="Andreopoulos B."/>
            <person name="Lipzen A."/>
            <person name="Chen C."/>
            <person name="Yan M."/>
            <person name="Daum C."/>
            <person name="Ng V."/>
            <person name="Clum A."/>
            <person name="Steindorff A."/>
            <person name="Ohm R.A."/>
            <person name="Martin F."/>
            <person name="Silar P."/>
            <person name="Natvig D.O."/>
            <person name="Lalanne C."/>
            <person name="Gautier V."/>
            <person name="Ament-Velasquez S.L."/>
            <person name="Kruys A."/>
            <person name="Hutchinson M.I."/>
            <person name="Powell A.J."/>
            <person name="Barry K."/>
            <person name="Miller A.N."/>
            <person name="Grigoriev I.V."/>
            <person name="Debuchy R."/>
            <person name="Gladieux P."/>
            <person name="Hiltunen Thoren M."/>
            <person name="Johannesson H."/>
        </authorList>
    </citation>
    <scope>NUCLEOTIDE SEQUENCE</scope>
    <source>
        <strain evidence="2">CBS 757.83</strain>
    </source>
</reference>
<comment type="caution">
    <text evidence="2">The sequence shown here is derived from an EMBL/GenBank/DDBJ whole genome shotgun (WGS) entry which is preliminary data.</text>
</comment>
<reference evidence="2" key="2">
    <citation type="submission" date="2023-05" db="EMBL/GenBank/DDBJ databases">
        <authorList>
            <consortium name="Lawrence Berkeley National Laboratory"/>
            <person name="Steindorff A."/>
            <person name="Hensen N."/>
            <person name="Bonometti L."/>
            <person name="Westerberg I."/>
            <person name="Brannstrom I.O."/>
            <person name="Guillou S."/>
            <person name="Cros-Aarteil S."/>
            <person name="Calhoun S."/>
            <person name="Haridas S."/>
            <person name="Kuo A."/>
            <person name="Mondo S."/>
            <person name="Pangilinan J."/>
            <person name="Riley R."/>
            <person name="Labutti K."/>
            <person name="Andreopoulos B."/>
            <person name="Lipzen A."/>
            <person name="Chen C."/>
            <person name="Yanf M."/>
            <person name="Daum C."/>
            <person name="Ng V."/>
            <person name="Clum A."/>
            <person name="Ohm R."/>
            <person name="Martin F."/>
            <person name="Silar P."/>
            <person name="Natvig D."/>
            <person name="Lalanne C."/>
            <person name="Gautier V."/>
            <person name="Ament-Velasquez S.L."/>
            <person name="Kruys A."/>
            <person name="Hutchinson M.I."/>
            <person name="Powell A.J."/>
            <person name="Barry K."/>
            <person name="Miller A.N."/>
            <person name="Grigoriev I.V."/>
            <person name="Debuchy R."/>
            <person name="Gladieux P."/>
            <person name="Thoren M.H."/>
            <person name="Johannesson H."/>
        </authorList>
    </citation>
    <scope>NUCLEOTIDE SEQUENCE</scope>
    <source>
        <strain evidence="2">CBS 757.83</strain>
    </source>
</reference>
<dbReference type="AlphaFoldDB" id="A0AAN6PS27"/>
<feature type="compositionally biased region" description="Low complexity" evidence="1">
    <location>
        <begin position="39"/>
        <end position="55"/>
    </location>
</feature>
<proteinExistence type="predicted"/>